<organism evidence="6 7">
    <name type="scientific">Fannyhessea vaginae PB189-T1-4</name>
    <dbReference type="NCBI Taxonomy" id="866774"/>
    <lineage>
        <taxon>Bacteria</taxon>
        <taxon>Bacillati</taxon>
        <taxon>Actinomycetota</taxon>
        <taxon>Coriobacteriia</taxon>
        <taxon>Coriobacteriales</taxon>
        <taxon>Atopobiaceae</taxon>
        <taxon>Fannyhessea</taxon>
    </lineage>
</organism>
<accession>A0ABN0AZM3</accession>
<dbReference type="PANTHER" id="PTHR42756:SF1">
    <property type="entry name" value="TRANSCRIPTIONAL REPRESSOR OF EMRAB OPERON"/>
    <property type="match status" value="1"/>
</dbReference>
<evidence type="ECO:0000256" key="3">
    <source>
        <dbReference type="ARBA" id="ARBA00023163"/>
    </source>
</evidence>
<evidence type="ECO:0000256" key="2">
    <source>
        <dbReference type="ARBA" id="ARBA00023125"/>
    </source>
</evidence>
<proteinExistence type="predicted"/>
<sequence length="171" mass="19629">MHVRQFWDKHKTITRYYETLTRAVCERWRLTQMEYDVIMFLHAHPQLNTAADMVRERKLTKSHVSAALATLEQRGYIAKKRTDTNKRRIELFLQDDATDVVHAGVQAHRQFVRTVIDGISKDDFAAFQRVFDAICANAERGLREAGVGDCANADTKTEPTNSPKDDDTCSK</sequence>
<evidence type="ECO:0000313" key="6">
    <source>
        <dbReference type="EMBL" id="EFL43952.1"/>
    </source>
</evidence>
<dbReference type="PANTHER" id="PTHR42756">
    <property type="entry name" value="TRANSCRIPTIONAL REGULATOR, MARR"/>
    <property type="match status" value="1"/>
</dbReference>
<dbReference type="SUPFAM" id="SSF46785">
    <property type="entry name" value="Winged helix' DNA-binding domain"/>
    <property type="match status" value="1"/>
</dbReference>
<dbReference type="InterPro" id="IPR000835">
    <property type="entry name" value="HTH_MarR-typ"/>
</dbReference>
<protein>
    <submittedName>
        <fullName evidence="6">Transcriptional regulator, MarR family</fullName>
    </submittedName>
</protein>
<reference evidence="6 7" key="1">
    <citation type="submission" date="2010-08" db="EMBL/GenBank/DDBJ databases">
        <authorList>
            <person name="Durkin A.S."/>
            <person name="Madupu R."/>
            <person name="Torralba M."/>
            <person name="Gillis M."/>
            <person name="Methe B."/>
            <person name="Sutton G."/>
            <person name="Nelson K.E."/>
        </authorList>
    </citation>
    <scope>NUCLEOTIDE SEQUENCE [LARGE SCALE GENOMIC DNA]</scope>
    <source>
        <strain evidence="6 7">PB189-T1-4</strain>
    </source>
</reference>
<dbReference type="InterPro" id="IPR036390">
    <property type="entry name" value="WH_DNA-bd_sf"/>
</dbReference>
<comment type="caution">
    <text evidence="6">The sequence shown here is derived from an EMBL/GenBank/DDBJ whole genome shotgun (WGS) entry which is preliminary data.</text>
</comment>
<keyword evidence="1" id="KW-0805">Transcription regulation</keyword>
<dbReference type="Proteomes" id="UP000004431">
    <property type="component" value="Unassembled WGS sequence"/>
</dbReference>
<evidence type="ECO:0000256" key="1">
    <source>
        <dbReference type="ARBA" id="ARBA00023015"/>
    </source>
</evidence>
<dbReference type="PROSITE" id="PS50995">
    <property type="entry name" value="HTH_MARR_2"/>
    <property type="match status" value="1"/>
</dbReference>
<keyword evidence="2" id="KW-0238">DNA-binding</keyword>
<dbReference type="InterPro" id="IPR036388">
    <property type="entry name" value="WH-like_DNA-bd_sf"/>
</dbReference>
<dbReference type="EMBL" id="AEDQ01000026">
    <property type="protein sequence ID" value="EFL43952.1"/>
    <property type="molecule type" value="Genomic_DNA"/>
</dbReference>
<feature type="region of interest" description="Disordered" evidence="4">
    <location>
        <begin position="149"/>
        <end position="171"/>
    </location>
</feature>
<keyword evidence="3" id="KW-0804">Transcription</keyword>
<keyword evidence="7" id="KW-1185">Reference proteome</keyword>
<dbReference type="SMART" id="SM00347">
    <property type="entry name" value="HTH_MARR"/>
    <property type="match status" value="1"/>
</dbReference>
<evidence type="ECO:0000256" key="4">
    <source>
        <dbReference type="SAM" id="MobiDB-lite"/>
    </source>
</evidence>
<dbReference type="RefSeq" id="WP_006304347.1">
    <property type="nucleotide sequence ID" value="NZ_AEDQ01000026.1"/>
</dbReference>
<dbReference type="Pfam" id="PF12802">
    <property type="entry name" value="MarR_2"/>
    <property type="match status" value="1"/>
</dbReference>
<dbReference type="Gene3D" id="1.10.10.10">
    <property type="entry name" value="Winged helix-like DNA-binding domain superfamily/Winged helix DNA-binding domain"/>
    <property type="match status" value="1"/>
</dbReference>
<evidence type="ECO:0000313" key="7">
    <source>
        <dbReference type="Proteomes" id="UP000004431"/>
    </source>
</evidence>
<gene>
    <name evidence="6" type="ORF">HMPREF9248_0046</name>
</gene>
<feature type="domain" description="HTH marR-type" evidence="5">
    <location>
        <begin position="1"/>
        <end position="136"/>
    </location>
</feature>
<name>A0ABN0AZM3_9ACTN</name>
<evidence type="ECO:0000259" key="5">
    <source>
        <dbReference type="PROSITE" id="PS50995"/>
    </source>
</evidence>